<dbReference type="Pfam" id="PF06018">
    <property type="entry name" value="CodY"/>
    <property type="match status" value="1"/>
</dbReference>
<keyword evidence="9" id="KW-1185">Reference proteome</keyword>
<dbReference type="InterPro" id="IPR010312">
    <property type="entry name" value="Transc_reg_CodY_N"/>
</dbReference>
<feature type="domain" description="Global transcriptional regulator CodY N-terminal" evidence="5">
    <location>
        <begin position="30"/>
        <end position="171"/>
    </location>
</feature>
<evidence type="ECO:0000256" key="1">
    <source>
        <dbReference type="ARBA" id="ARBA00006754"/>
    </source>
</evidence>
<dbReference type="InterPro" id="IPR029016">
    <property type="entry name" value="GAF-like_dom_sf"/>
</dbReference>
<accession>A0ABM5M0N9</accession>
<gene>
    <name evidence="8" type="ordered locus">BATR1942_13780</name>
</gene>
<dbReference type="InterPro" id="IPR041522">
    <property type="entry name" value="CdaR_GGDEF"/>
</dbReference>
<dbReference type="Pfam" id="PF17853">
    <property type="entry name" value="GGDEF_2"/>
    <property type="match status" value="1"/>
</dbReference>
<dbReference type="EMBL" id="CP002207">
    <property type="protein sequence ID" value="ADP33678.1"/>
    <property type="molecule type" value="Genomic_DNA"/>
</dbReference>
<name>A0ABM5M0N9_BACA1</name>
<keyword evidence="2" id="KW-0805">Transcription regulation</keyword>
<comment type="similarity">
    <text evidence="1">Belongs to the CdaR family.</text>
</comment>
<dbReference type="PANTHER" id="PTHR33744:SF1">
    <property type="entry name" value="DNA-BINDING TRANSCRIPTIONAL ACTIVATOR ADER"/>
    <property type="match status" value="1"/>
</dbReference>
<protein>
    <submittedName>
        <fullName evidence="8">YukF</fullName>
    </submittedName>
</protein>
<dbReference type="PANTHER" id="PTHR33744">
    <property type="entry name" value="CARBOHYDRATE DIACID REGULATOR"/>
    <property type="match status" value="1"/>
</dbReference>
<organism evidence="8 9">
    <name type="scientific">Bacillus atrophaeus (strain 1942)</name>
    <dbReference type="NCBI Taxonomy" id="720555"/>
    <lineage>
        <taxon>Bacteria</taxon>
        <taxon>Bacillati</taxon>
        <taxon>Bacillota</taxon>
        <taxon>Bacilli</taxon>
        <taxon>Bacillales</taxon>
        <taxon>Bacillaceae</taxon>
        <taxon>Bacillus</taxon>
    </lineage>
</organism>
<keyword evidence="3" id="KW-0238">DNA-binding</keyword>
<dbReference type="Gene3D" id="3.30.450.40">
    <property type="match status" value="1"/>
</dbReference>
<proteinExistence type="inferred from homology"/>
<feature type="domain" description="CdaR GGDEF-like" evidence="7">
    <location>
        <begin position="180"/>
        <end position="305"/>
    </location>
</feature>
<evidence type="ECO:0000313" key="8">
    <source>
        <dbReference type="EMBL" id="ADP33678.1"/>
    </source>
</evidence>
<feature type="domain" description="PucR C-terminal helix-turn-helix" evidence="6">
    <location>
        <begin position="360"/>
        <end position="417"/>
    </location>
</feature>
<dbReference type="InterPro" id="IPR025736">
    <property type="entry name" value="PucR_C-HTH_dom"/>
</dbReference>
<dbReference type="Proteomes" id="UP000006867">
    <property type="component" value="Chromosome"/>
</dbReference>
<evidence type="ECO:0000259" key="5">
    <source>
        <dbReference type="Pfam" id="PF06018"/>
    </source>
</evidence>
<evidence type="ECO:0000256" key="4">
    <source>
        <dbReference type="ARBA" id="ARBA00023163"/>
    </source>
</evidence>
<evidence type="ECO:0000259" key="7">
    <source>
        <dbReference type="Pfam" id="PF17853"/>
    </source>
</evidence>
<dbReference type="InterPro" id="IPR042070">
    <property type="entry name" value="PucR_C-HTH_sf"/>
</dbReference>
<reference evidence="8 9" key="1">
    <citation type="journal article" date="2011" name="Front. Microbiol.">
        <title>Genomic signatures of strain selection and enhancement in Bacillus atrophaeus var. globigii, a historical biowarfare simulant.</title>
        <authorList>
            <person name="Gibbons H.S."/>
            <person name="Broomall S.M."/>
            <person name="McNew L.A."/>
            <person name="Daligault H."/>
            <person name="Chapman C."/>
            <person name="Bruce D."/>
            <person name="Karavis M."/>
            <person name="Krepps M."/>
            <person name="McGregor P.A."/>
            <person name="Hong C."/>
            <person name="Park K.H."/>
            <person name="Akmal A."/>
            <person name="Feldman A."/>
            <person name="Lin J.S."/>
            <person name="Chang W.E."/>
            <person name="Higgs B.W."/>
            <person name="Demirev P."/>
            <person name="Lindquist J."/>
            <person name="Liem A."/>
            <person name="Fochler E."/>
            <person name="Read T.D."/>
            <person name="Tapia R."/>
            <person name="Johnson S."/>
            <person name="Bishop-Lilly K.A."/>
            <person name="Detter C."/>
            <person name="Han C."/>
            <person name="Sozhamannan S."/>
            <person name="Rosenzweig C.N."/>
            <person name="Skowronski E.W."/>
        </authorList>
    </citation>
    <scope>NUCLEOTIDE SEQUENCE [LARGE SCALE GENOMIC DNA]</scope>
    <source>
        <strain evidence="8 9">1942</strain>
    </source>
</reference>
<dbReference type="Pfam" id="PF13556">
    <property type="entry name" value="HTH_30"/>
    <property type="match status" value="1"/>
</dbReference>
<evidence type="ECO:0000256" key="2">
    <source>
        <dbReference type="ARBA" id="ARBA00023015"/>
    </source>
</evidence>
<dbReference type="Gene3D" id="1.10.10.2840">
    <property type="entry name" value="PucR C-terminal helix-turn-helix domain"/>
    <property type="match status" value="1"/>
</dbReference>
<sequence>MPTTYESYEKVGICMTNLSDPFKYSFDRLEDVADHISEVLQCPITIEDVNHKLLAYSTHSDCTDPARTSTIIGRRVPEKVINKLWKDGTIPALHKTDQPIRVKEIDEVGLSNRVAISIWKNNQVLGFIWALEIQKTLSDDDLLTLQMAAKAVRNKLLNLQIRKTKNEERSQEFFWKMLTGHIHEESEMAEGFHKLGMAVPPVFSVMIIRLQSEMTEKKERQLQYLQETTQQVHVLLATADYNELIILTAPKNDQPFKDLKQFAFRIQKQLTDRYKLEDASIAFGGIYESISNVYRSYQEALAVLKAKERFVRETKHLFSFSELGIYQYLDVLDEKRKHTGYFNYSLAKLEQYDQEHQSNLVETLERFIDADSNVNTAAKALNIHVNTLNYRLKRISQIAEFDLKNINEKFTMYLDIKLRNTHL</sequence>
<evidence type="ECO:0000313" key="9">
    <source>
        <dbReference type="Proteomes" id="UP000006867"/>
    </source>
</evidence>
<dbReference type="InterPro" id="IPR051448">
    <property type="entry name" value="CdaR-like_regulators"/>
</dbReference>
<evidence type="ECO:0000259" key="6">
    <source>
        <dbReference type="Pfam" id="PF13556"/>
    </source>
</evidence>
<keyword evidence="4" id="KW-0804">Transcription</keyword>
<evidence type="ECO:0000256" key="3">
    <source>
        <dbReference type="ARBA" id="ARBA00023125"/>
    </source>
</evidence>